<protein>
    <recommendedName>
        <fullName evidence="9">Aldose 1-epimerase</fullName>
        <ecNumber evidence="9">5.1.3.3</ecNumber>
    </recommendedName>
</protein>
<dbReference type="InterPro" id="IPR047215">
    <property type="entry name" value="Galactose_mutarotase-like"/>
</dbReference>
<evidence type="ECO:0000256" key="11">
    <source>
        <dbReference type="PIRSR" id="PIRSR005096-2"/>
    </source>
</evidence>
<keyword evidence="8 9" id="KW-0119">Carbohydrate metabolism</keyword>
<dbReference type="GO" id="GO:0005737">
    <property type="term" value="C:cytoplasm"/>
    <property type="evidence" value="ECO:0007669"/>
    <property type="project" value="UniProtKB-SubCell"/>
</dbReference>
<evidence type="ECO:0000256" key="9">
    <source>
        <dbReference type="PIRNR" id="PIRNR005096"/>
    </source>
</evidence>
<dbReference type="OrthoDB" id="9779408at2"/>
<evidence type="ECO:0000256" key="5">
    <source>
        <dbReference type="ARBA" id="ARBA00022490"/>
    </source>
</evidence>
<dbReference type="InterPro" id="IPR008183">
    <property type="entry name" value="Aldose_1/G6P_1-epimerase"/>
</dbReference>
<organism evidence="14 15">
    <name type="scientific">Bythopirellula polymerisocia</name>
    <dbReference type="NCBI Taxonomy" id="2528003"/>
    <lineage>
        <taxon>Bacteria</taxon>
        <taxon>Pseudomonadati</taxon>
        <taxon>Planctomycetota</taxon>
        <taxon>Planctomycetia</taxon>
        <taxon>Pirellulales</taxon>
        <taxon>Lacipirellulaceae</taxon>
        <taxon>Bythopirellula</taxon>
    </lineage>
</organism>
<dbReference type="InterPro" id="IPR015443">
    <property type="entry name" value="Aldose_1-epimerase"/>
</dbReference>
<accession>A0A5C6CKF3</accession>
<feature type="binding site" evidence="12">
    <location>
        <begin position="96"/>
        <end position="97"/>
    </location>
    <ligand>
        <name>beta-D-galactose</name>
        <dbReference type="ChEBI" id="CHEBI:27667"/>
    </ligand>
</feature>
<evidence type="ECO:0000256" key="6">
    <source>
        <dbReference type="ARBA" id="ARBA00022553"/>
    </source>
</evidence>
<keyword evidence="6" id="KW-0597">Phosphoprotein</keyword>
<comment type="subcellular location">
    <subcellularLocation>
        <location evidence="1">Cytoplasm</location>
    </subcellularLocation>
</comment>
<evidence type="ECO:0000256" key="10">
    <source>
        <dbReference type="PIRSR" id="PIRSR005096-1"/>
    </source>
</evidence>
<dbReference type="EC" id="5.1.3.3" evidence="9"/>
<dbReference type="RefSeq" id="WP_146451785.1">
    <property type="nucleotide sequence ID" value="NZ_SJPS01000005.1"/>
</dbReference>
<dbReference type="UniPathway" id="UPA00242"/>
<evidence type="ECO:0000313" key="15">
    <source>
        <dbReference type="Proteomes" id="UP000318437"/>
    </source>
</evidence>
<feature type="active site" description="Proton donor" evidence="10">
    <location>
        <position position="193"/>
    </location>
</feature>
<comment type="caution">
    <text evidence="14">The sequence shown here is derived from an EMBL/GenBank/DDBJ whole genome shotgun (WGS) entry which is preliminary data.</text>
</comment>
<keyword evidence="15" id="KW-1185">Reference proteome</keyword>
<feature type="binding site" evidence="11">
    <location>
        <position position="265"/>
    </location>
    <ligand>
        <name>beta-D-galactose</name>
        <dbReference type="ChEBI" id="CHEBI:27667"/>
    </ligand>
</feature>
<dbReference type="EMBL" id="SJPS01000005">
    <property type="protein sequence ID" value="TWU24545.1"/>
    <property type="molecule type" value="Genomic_DNA"/>
</dbReference>
<evidence type="ECO:0000256" key="13">
    <source>
        <dbReference type="SAM" id="SignalP"/>
    </source>
</evidence>
<keyword evidence="7 9" id="KW-0413">Isomerase</keyword>
<dbReference type="PANTHER" id="PTHR10091">
    <property type="entry name" value="ALDOSE-1-EPIMERASE"/>
    <property type="match status" value="1"/>
</dbReference>
<dbReference type="AlphaFoldDB" id="A0A5C6CKF3"/>
<dbReference type="Pfam" id="PF01263">
    <property type="entry name" value="Aldose_epim"/>
    <property type="match status" value="1"/>
</dbReference>
<dbReference type="Gene3D" id="2.70.98.10">
    <property type="match status" value="1"/>
</dbReference>
<comment type="catalytic activity">
    <reaction evidence="9">
        <text>alpha-D-glucose = beta-D-glucose</text>
        <dbReference type="Rhea" id="RHEA:10264"/>
        <dbReference type="ChEBI" id="CHEBI:15903"/>
        <dbReference type="ChEBI" id="CHEBI:17925"/>
        <dbReference type="EC" id="5.1.3.3"/>
    </reaction>
</comment>
<feature type="chain" id="PRO_5022889624" description="Aldose 1-epimerase" evidence="13">
    <location>
        <begin position="22"/>
        <end position="369"/>
    </location>
</feature>
<dbReference type="GO" id="GO:0004034">
    <property type="term" value="F:aldose 1-epimerase activity"/>
    <property type="evidence" value="ECO:0007669"/>
    <property type="project" value="UniProtKB-EC"/>
</dbReference>
<evidence type="ECO:0000313" key="14">
    <source>
        <dbReference type="EMBL" id="TWU24545.1"/>
    </source>
</evidence>
<dbReference type="Proteomes" id="UP000318437">
    <property type="component" value="Unassembled WGS sequence"/>
</dbReference>
<dbReference type="InterPro" id="IPR011013">
    <property type="entry name" value="Gal_mutarotase_sf_dom"/>
</dbReference>
<comment type="similarity">
    <text evidence="3 9">Belongs to the aldose epimerase family.</text>
</comment>
<gene>
    <name evidence="14" type="primary">mro_2</name>
    <name evidence="14" type="ORF">Pla144_34290</name>
</gene>
<dbReference type="GO" id="GO:0030246">
    <property type="term" value="F:carbohydrate binding"/>
    <property type="evidence" value="ECO:0007669"/>
    <property type="project" value="InterPro"/>
</dbReference>
<comment type="pathway">
    <text evidence="2 9">Carbohydrate metabolism; hexose metabolism.</text>
</comment>
<feature type="signal peptide" evidence="13">
    <location>
        <begin position="1"/>
        <end position="21"/>
    </location>
</feature>
<dbReference type="FunFam" id="2.70.98.10:FF:000003">
    <property type="entry name" value="Aldose 1-epimerase"/>
    <property type="match status" value="1"/>
</dbReference>
<evidence type="ECO:0000256" key="1">
    <source>
        <dbReference type="ARBA" id="ARBA00004496"/>
    </source>
</evidence>
<dbReference type="InterPro" id="IPR014718">
    <property type="entry name" value="GH-type_carb-bd"/>
</dbReference>
<evidence type="ECO:0000256" key="12">
    <source>
        <dbReference type="PIRSR" id="PIRSR005096-3"/>
    </source>
</evidence>
<dbReference type="PIRSF" id="PIRSF005096">
    <property type="entry name" value="GALM"/>
    <property type="match status" value="1"/>
</dbReference>
<comment type="subunit">
    <text evidence="4">Monomer.</text>
</comment>
<feature type="binding site" evidence="12">
    <location>
        <begin position="193"/>
        <end position="195"/>
    </location>
    <ligand>
        <name>beta-D-galactose</name>
        <dbReference type="ChEBI" id="CHEBI:27667"/>
    </ligand>
</feature>
<name>A0A5C6CKF3_9BACT</name>
<keyword evidence="5" id="KW-0963">Cytoplasm</keyword>
<dbReference type="NCBIfam" id="NF008277">
    <property type="entry name" value="PRK11055.1"/>
    <property type="match status" value="1"/>
</dbReference>
<dbReference type="CDD" id="cd09019">
    <property type="entry name" value="galactose_mutarotase_like"/>
    <property type="match status" value="1"/>
</dbReference>
<reference evidence="14 15" key="1">
    <citation type="submission" date="2019-02" db="EMBL/GenBank/DDBJ databases">
        <title>Deep-cultivation of Planctomycetes and their phenomic and genomic characterization uncovers novel biology.</title>
        <authorList>
            <person name="Wiegand S."/>
            <person name="Jogler M."/>
            <person name="Boedeker C."/>
            <person name="Pinto D."/>
            <person name="Vollmers J."/>
            <person name="Rivas-Marin E."/>
            <person name="Kohn T."/>
            <person name="Peeters S.H."/>
            <person name="Heuer A."/>
            <person name="Rast P."/>
            <person name="Oberbeckmann S."/>
            <person name="Bunk B."/>
            <person name="Jeske O."/>
            <person name="Meyerdierks A."/>
            <person name="Storesund J.E."/>
            <person name="Kallscheuer N."/>
            <person name="Luecker S."/>
            <person name="Lage O.M."/>
            <person name="Pohl T."/>
            <person name="Merkel B.J."/>
            <person name="Hornburger P."/>
            <person name="Mueller R.-W."/>
            <person name="Bruemmer F."/>
            <person name="Labrenz M."/>
            <person name="Spormann A.M."/>
            <person name="Op Den Camp H."/>
            <person name="Overmann J."/>
            <person name="Amann R."/>
            <person name="Jetten M.S.M."/>
            <person name="Mascher T."/>
            <person name="Medema M.H."/>
            <person name="Devos D.P."/>
            <person name="Kaster A.-K."/>
            <person name="Ovreas L."/>
            <person name="Rohde M."/>
            <person name="Galperin M.Y."/>
            <person name="Jogler C."/>
        </authorList>
    </citation>
    <scope>NUCLEOTIDE SEQUENCE [LARGE SCALE GENOMIC DNA]</scope>
    <source>
        <strain evidence="14 15">Pla144</strain>
    </source>
</reference>
<evidence type="ECO:0000256" key="7">
    <source>
        <dbReference type="ARBA" id="ARBA00023235"/>
    </source>
</evidence>
<dbReference type="PANTHER" id="PTHR10091:SF0">
    <property type="entry name" value="GALACTOSE MUTAROTASE"/>
    <property type="match status" value="1"/>
</dbReference>
<proteinExistence type="inferred from homology"/>
<evidence type="ECO:0000256" key="8">
    <source>
        <dbReference type="ARBA" id="ARBA00023277"/>
    </source>
</evidence>
<dbReference type="SUPFAM" id="SSF74650">
    <property type="entry name" value="Galactose mutarotase-like"/>
    <property type="match status" value="1"/>
</dbReference>
<sequence precursor="true">MIRAILLFAVLMNLLTQLASAEVSVADFDSIEVFTLTNSNGMVVKATNYGAIITNIEVPDRKGNVADITLGYNDVSGYMNAVDKPYFGSVVGRYGNRIAKGKFTLDGTEYTLAINNYPNSLHGGIIGFDKVVWDAEIVGDKAVKFSYLAKDMEEGYPGNLNVSVTYTLTDENEIVIDYHATTDKSTPVNLTQHAYFNLKGEGEGTILDHELRINADLYTPVDNILIPTGDLAPVDGTPFDFREAKKIGQDIDQTDDQLSYGGGYDHNWVLNREKRDGELELAARLYEPTSGRVLEVLTTEPGIQFYCGNFLKGNLKGKSDKPYVYRGGLVLETQHFPDSPNQPNFPTTILKPGETLDSQTVFKFSVDNE</sequence>
<keyword evidence="13" id="KW-0732">Signal</keyword>
<feature type="active site" description="Proton acceptor" evidence="10">
    <location>
        <position position="332"/>
    </location>
</feature>
<evidence type="ECO:0000256" key="2">
    <source>
        <dbReference type="ARBA" id="ARBA00005028"/>
    </source>
</evidence>
<evidence type="ECO:0000256" key="4">
    <source>
        <dbReference type="ARBA" id="ARBA00011245"/>
    </source>
</evidence>
<dbReference type="GO" id="GO:0033499">
    <property type="term" value="P:galactose catabolic process via UDP-galactose, Leloir pathway"/>
    <property type="evidence" value="ECO:0007669"/>
    <property type="project" value="TreeGrafter"/>
</dbReference>
<evidence type="ECO:0000256" key="3">
    <source>
        <dbReference type="ARBA" id="ARBA00006206"/>
    </source>
</evidence>
<dbReference type="GO" id="GO:0006006">
    <property type="term" value="P:glucose metabolic process"/>
    <property type="evidence" value="ECO:0007669"/>
    <property type="project" value="TreeGrafter"/>
</dbReference>